<evidence type="ECO:0000259" key="3">
    <source>
        <dbReference type="Pfam" id="PF05157"/>
    </source>
</evidence>
<dbReference type="Gene3D" id="3.30.450.90">
    <property type="match status" value="1"/>
</dbReference>
<dbReference type="Proteomes" id="UP000251584">
    <property type="component" value="Unassembled WGS sequence"/>
</dbReference>
<sequence>MNITQLTALCLRHQGILLDADNEVVHVAVVDSPSHELLDALHFATTKRDRHCLLDSSADGKAICISPGKCSRAVIADDSRTAAELLQQTLESALAKRASDIHIEPAENHYRIRLRVDGVLHALPGVSSVTGRDTDGKVKGTGQSGYCRTSTPARRAIYRDACGQCGFISCRGHPLPGR</sequence>
<dbReference type="Pfam" id="PF05157">
    <property type="entry name" value="MshEN"/>
    <property type="match status" value="1"/>
</dbReference>
<evidence type="ECO:0000313" key="5">
    <source>
        <dbReference type="Proteomes" id="UP000251584"/>
    </source>
</evidence>
<comment type="similarity">
    <text evidence="1">Belongs to the GSP E family.</text>
</comment>
<dbReference type="AlphaFoldDB" id="A0A2X2VC08"/>
<dbReference type="Pfam" id="PF00437">
    <property type="entry name" value="T2SSE"/>
    <property type="match status" value="1"/>
</dbReference>
<dbReference type="InterPro" id="IPR027417">
    <property type="entry name" value="P-loop_NTPase"/>
</dbReference>
<proteinExistence type="inferred from homology"/>
<evidence type="ECO:0000259" key="2">
    <source>
        <dbReference type="Pfam" id="PF00437"/>
    </source>
</evidence>
<evidence type="ECO:0000313" key="4">
    <source>
        <dbReference type="EMBL" id="SQB26214.1"/>
    </source>
</evidence>
<dbReference type="InterPro" id="IPR007831">
    <property type="entry name" value="T2SS_GspE_N"/>
</dbReference>
<protein>
    <submittedName>
        <fullName evidence="4">Protein transport protein HofB</fullName>
    </submittedName>
</protein>
<organism evidence="4 5">
    <name type="scientific">Citrobacter koseri</name>
    <name type="common">Citrobacter diversus</name>
    <dbReference type="NCBI Taxonomy" id="545"/>
    <lineage>
        <taxon>Bacteria</taxon>
        <taxon>Pseudomonadati</taxon>
        <taxon>Pseudomonadota</taxon>
        <taxon>Gammaproteobacteria</taxon>
        <taxon>Enterobacterales</taxon>
        <taxon>Enterobacteriaceae</taxon>
        <taxon>Citrobacter</taxon>
    </lineage>
</organism>
<dbReference type="SUPFAM" id="SSF52540">
    <property type="entry name" value="P-loop containing nucleoside triphosphate hydrolases"/>
    <property type="match status" value="1"/>
</dbReference>
<accession>A0A2X2VC08</accession>
<dbReference type="EMBL" id="UAVY01000002">
    <property type="protein sequence ID" value="SQB26214.1"/>
    <property type="molecule type" value="Genomic_DNA"/>
</dbReference>
<feature type="domain" description="Bacterial type II secretion system protein E" evidence="2">
    <location>
        <begin position="77"/>
        <end position="122"/>
    </location>
</feature>
<dbReference type="InterPro" id="IPR001482">
    <property type="entry name" value="T2SS/T4SS_dom"/>
</dbReference>
<name>A0A2X2VC08_CITKO</name>
<feature type="domain" description="Type II secretion system protein GspE N-terminal" evidence="3">
    <location>
        <begin position="8"/>
        <end position="53"/>
    </location>
</feature>
<gene>
    <name evidence="4" type="primary">hofB_2</name>
    <name evidence="4" type="ORF">NCTC10786_01916</name>
</gene>
<evidence type="ECO:0000256" key="1">
    <source>
        <dbReference type="ARBA" id="ARBA00006611"/>
    </source>
</evidence>
<reference evidence="4 5" key="1">
    <citation type="submission" date="2018-06" db="EMBL/GenBank/DDBJ databases">
        <authorList>
            <consortium name="Pathogen Informatics"/>
            <person name="Doyle S."/>
        </authorList>
    </citation>
    <scope>NUCLEOTIDE SEQUENCE [LARGE SCALE GENOMIC DNA]</scope>
    <source>
        <strain evidence="4 5">NCTC10786</strain>
    </source>
</reference>